<dbReference type="InterPro" id="IPR050300">
    <property type="entry name" value="GDXG_lipolytic_enzyme"/>
</dbReference>
<evidence type="ECO:0000313" key="16">
    <source>
        <dbReference type="Proteomes" id="UP001187471"/>
    </source>
</evidence>
<comment type="catalytic activity">
    <reaction evidence="11">
        <text>[protein]-C-terminal S-[(2E,6E)-farnesyl]-L-cysteine methyl ester + H2O = [protein]-C-terminal S-[(2E,6E)-farnesyl]-L-cysteine + methanol + H(+)</text>
        <dbReference type="Rhea" id="RHEA:48520"/>
        <dbReference type="Rhea" id="RHEA-COMP:12125"/>
        <dbReference type="Rhea" id="RHEA-COMP:12126"/>
        <dbReference type="ChEBI" id="CHEBI:15377"/>
        <dbReference type="ChEBI" id="CHEBI:15378"/>
        <dbReference type="ChEBI" id="CHEBI:17790"/>
        <dbReference type="ChEBI" id="CHEBI:90510"/>
        <dbReference type="ChEBI" id="CHEBI:90511"/>
        <dbReference type="EC" id="3.1.1.n2"/>
    </reaction>
</comment>
<evidence type="ECO:0000256" key="9">
    <source>
        <dbReference type="ARBA" id="ARBA00038028"/>
    </source>
</evidence>
<feature type="region of interest" description="Disordered" evidence="12">
    <location>
        <begin position="1"/>
        <end position="20"/>
    </location>
</feature>
<evidence type="ECO:0000256" key="5">
    <source>
        <dbReference type="ARBA" id="ARBA00022824"/>
    </source>
</evidence>
<feature type="non-terminal residue" evidence="15">
    <location>
        <position position="493"/>
    </location>
</feature>
<keyword evidence="5" id="KW-0256">Endoplasmic reticulum</keyword>
<dbReference type="GO" id="GO:0000139">
    <property type="term" value="C:Golgi membrane"/>
    <property type="evidence" value="ECO:0007669"/>
    <property type="project" value="UniProtKB-SubCell"/>
</dbReference>
<dbReference type="InterPro" id="IPR049492">
    <property type="entry name" value="BD-FAE-like_dom"/>
</dbReference>
<accession>A0AA88SM67</accession>
<dbReference type="EMBL" id="JAVXUO010000209">
    <property type="protein sequence ID" value="KAK2994360.1"/>
    <property type="molecule type" value="Genomic_DNA"/>
</dbReference>
<comment type="caution">
    <text evidence="15">The sequence shown here is derived from an EMBL/GenBank/DDBJ whole genome shotgun (WGS) entry which is preliminary data.</text>
</comment>
<keyword evidence="3 13" id="KW-0812">Transmembrane</keyword>
<protein>
    <recommendedName>
        <fullName evidence="10">protein-S-isoprenylcysteine alpha-carbonyl methylesterase</fullName>
        <ecNumber evidence="10">3.1.1.n2</ecNumber>
    </recommendedName>
</protein>
<feature type="transmembrane region" description="Helical" evidence="13">
    <location>
        <begin position="171"/>
        <end position="193"/>
    </location>
</feature>
<evidence type="ECO:0000256" key="6">
    <source>
        <dbReference type="ARBA" id="ARBA00022989"/>
    </source>
</evidence>
<dbReference type="PANTHER" id="PTHR48081">
    <property type="entry name" value="AB HYDROLASE SUPERFAMILY PROTEIN C4A8.06C"/>
    <property type="match status" value="1"/>
</dbReference>
<proteinExistence type="inferred from homology"/>
<dbReference type="Proteomes" id="UP001187471">
    <property type="component" value="Unassembled WGS sequence"/>
</dbReference>
<evidence type="ECO:0000256" key="3">
    <source>
        <dbReference type="ARBA" id="ARBA00022692"/>
    </source>
</evidence>
<gene>
    <name evidence="15" type="ORF">RJ640_017872</name>
</gene>
<organism evidence="15 16">
    <name type="scientific">Escallonia rubra</name>
    <dbReference type="NCBI Taxonomy" id="112253"/>
    <lineage>
        <taxon>Eukaryota</taxon>
        <taxon>Viridiplantae</taxon>
        <taxon>Streptophyta</taxon>
        <taxon>Embryophyta</taxon>
        <taxon>Tracheophyta</taxon>
        <taxon>Spermatophyta</taxon>
        <taxon>Magnoliopsida</taxon>
        <taxon>eudicotyledons</taxon>
        <taxon>Gunneridae</taxon>
        <taxon>Pentapetalae</taxon>
        <taxon>asterids</taxon>
        <taxon>campanulids</taxon>
        <taxon>Escalloniales</taxon>
        <taxon>Escalloniaceae</taxon>
        <taxon>Escallonia</taxon>
    </lineage>
</organism>
<evidence type="ECO:0000256" key="1">
    <source>
        <dbReference type="ARBA" id="ARBA00004586"/>
    </source>
</evidence>
<dbReference type="AlphaFoldDB" id="A0AA88SM67"/>
<evidence type="ECO:0000256" key="13">
    <source>
        <dbReference type="SAM" id="Phobius"/>
    </source>
</evidence>
<dbReference type="FunFam" id="3.40.50.1820:FF:000084">
    <property type="entry name" value="Isoprenylcysteine alpha-carbonyl methylesterase ICME"/>
    <property type="match status" value="1"/>
</dbReference>
<feature type="domain" description="BD-FAE-like" evidence="14">
    <location>
        <begin position="212"/>
        <end position="421"/>
    </location>
</feature>
<dbReference type="GO" id="GO:0016787">
    <property type="term" value="F:hydrolase activity"/>
    <property type="evidence" value="ECO:0007669"/>
    <property type="project" value="UniProtKB-KW"/>
</dbReference>
<keyword evidence="16" id="KW-1185">Reference proteome</keyword>
<dbReference type="InterPro" id="IPR029058">
    <property type="entry name" value="AB_hydrolase_fold"/>
</dbReference>
<keyword evidence="7" id="KW-0333">Golgi apparatus</keyword>
<name>A0AA88SM67_9ASTE</name>
<evidence type="ECO:0000256" key="2">
    <source>
        <dbReference type="ARBA" id="ARBA00004653"/>
    </source>
</evidence>
<evidence type="ECO:0000313" key="15">
    <source>
        <dbReference type="EMBL" id="KAK2994360.1"/>
    </source>
</evidence>
<sequence length="493" mass="54657">MQAQILPVSNPSSLMPPSLPSTGTLLIRSDGDDDENKIEIKPFLSRSSSYNGVTTASTKTRPKFYQLWRRRVASDASLSDRPAGDGRRHSFRQGVGQAASDTYLITRLCFKLLRYLGGGEPRAKEKVKVLGRRRLVKRRSREQQSIKNCLSHEDETEKMNMGVGYRWITRFLALGCYSFLLMPGFFQVGYYYFFSSQVRRGIVYGDQPRNRLDLYLPKDCNGPKPVVAFVTGGAWIIGYKAWGSLLGQQLSERDIIVACIDYRNFPQGTISDMVKDASQGISFVCNNIAEYGGDPNRIYLMGQSAGAHIAACALVEQAISESGEGESTSWSVSQIKAYFGLSGGYNLLNLVDHFHSRGLYKSIFVSIMEGEQSLQRFSPEVVVQDSNIKNAVSLLPPIVLFHGTADYSIPSDASKTFAEALQRVGVQAESILYEGKTHTDLFLQDPMRGGSDDMFEDLVALIHAGDSEALAKHAAAPPRKRLVPEFMLKLAHS</sequence>
<dbReference type="Pfam" id="PF20434">
    <property type="entry name" value="BD-FAE"/>
    <property type="match status" value="1"/>
</dbReference>
<evidence type="ECO:0000256" key="10">
    <source>
        <dbReference type="ARBA" id="ARBA00038928"/>
    </source>
</evidence>
<dbReference type="GO" id="GO:0005789">
    <property type="term" value="C:endoplasmic reticulum membrane"/>
    <property type="evidence" value="ECO:0007669"/>
    <property type="project" value="UniProtKB-SubCell"/>
</dbReference>
<evidence type="ECO:0000256" key="11">
    <source>
        <dbReference type="ARBA" id="ARBA00049507"/>
    </source>
</evidence>
<comment type="similarity">
    <text evidence="9">Belongs to the AB hydrolase superfamily. Isoprenylcysteine methylesterase family.</text>
</comment>
<keyword evidence="8 13" id="KW-0472">Membrane</keyword>
<evidence type="ECO:0000256" key="12">
    <source>
        <dbReference type="SAM" id="MobiDB-lite"/>
    </source>
</evidence>
<comment type="subcellular location">
    <subcellularLocation>
        <location evidence="1">Endoplasmic reticulum membrane</location>
    </subcellularLocation>
    <subcellularLocation>
        <location evidence="2">Golgi apparatus membrane</location>
        <topology evidence="2">Multi-pass membrane protein</topology>
    </subcellularLocation>
</comment>
<evidence type="ECO:0000256" key="7">
    <source>
        <dbReference type="ARBA" id="ARBA00023034"/>
    </source>
</evidence>
<evidence type="ECO:0000259" key="14">
    <source>
        <dbReference type="Pfam" id="PF20434"/>
    </source>
</evidence>
<reference evidence="15" key="1">
    <citation type="submission" date="2022-12" db="EMBL/GenBank/DDBJ databases">
        <title>Draft genome assemblies for two species of Escallonia (Escalloniales).</title>
        <authorList>
            <person name="Chanderbali A."/>
            <person name="Dervinis C."/>
            <person name="Anghel I."/>
            <person name="Soltis D."/>
            <person name="Soltis P."/>
            <person name="Zapata F."/>
        </authorList>
    </citation>
    <scope>NUCLEOTIDE SEQUENCE</scope>
    <source>
        <strain evidence="15">UCBG92.1500</strain>
        <tissue evidence="15">Leaf</tissue>
    </source>
</reference>
<keyword evidence="4" id="KW-0378">Hydrolase</keyword>
<evidence type="ECO:0000256" key="8">
    <source>
        <dbReference type="ARBA" id="ARBA00023136"/>
    </source>
</evidence>
<dbReference type="SUPFAM" id="SSF53474">
    <property type="entry name" value="alpha/beta-Hydrolases"/>
    <property type="match status" value="1"/>
</dbReference>
<keyword evidence="6 13" id="KW-1133">Transmembrane helix</keyword>
<dbReference type="PANTHER" id="PTHR48081:SF33">
    <property type="entry name" value="KYNURENINE FORMAMIDASE"/>
    <property type="match status" value="1"/>
</dbReference>
<dbReference type="Gene3D" id="3.40.50.1820">
    <property type="entry name" value="alpha/beta hydrolase"/>
    <property type="match status" value="1"/>
</dbReference>
<evidence type="ECO:0000256" key="4">
    <source>
        <dbReference type="ARBA" id="ARBA00022801"/>
    </source>
</evidence>
<dbReference type="EC" id="3.1.1.n2" evidence="10"/>